<dbReference type="SUPFAM" id="SSF50370">
    <property type="entry name" value="Ricin B-like lectins"/>
    <property type="match status" value="1"/>
</dbReference>
<proteinExistence type="predicted"/>
<keyword evidence="3" id="KW-1185">Reference proteome</keyword>
<evidence type="ECO:0000313" key="2">
    <source>
        <dbReference type="EMBL" id="ODM98452.1"/>
    </source>
</evidence>
<gene>
    <name evidence="2" type="ORF">Ocin01_08234</name>
</gene>
<protein>
    <submittedName>
        <fullName evidence="2">Uncharacterized protein</fullName>
    </submittedName>
</protein>
<name>A0A1D2MZK6_ORCCI</name>
<sequence length="175" mass="19288">MPVLTITNKTVPPTGPYQRVGVAALDVDNSHALSQYWALNYLGEGQIAPVDGELLNSLTIYLPCDDCFSYFYTYDYGKNVSDGSRLLRRLDTDTCVKNPGNGGFIMDALCNENDASQLWIIKGDTNTTNVSHDSIEDSSMSSEEINIGEHKSSSTSEEEVEAWYEDLSSSASEDY</sequence>
<evidence type="ECO:0000256" key="1">
    <source>
        <dbReference type="SAM" id="MobiDB-lite"/>
    </source>
</evidence>
<dbReference type="AlphaFoldDB" id="A0A1D2MZK6"/>
<accession>A0A1D2MZK6</accession>
<feature type="region of interest" description="Disordered" evidence="1">
    <location>
        <begin position="130"/>
        <end position="175"/>
    </location>
</feature>
<reference evidence="2 3" key="1">
    <citation type="journal article" date="2016" name="Genome Biol. Evol.">
        <title>Gene Family Evolution Reflects Adaptation to Soil Environmental Stressors in the Genome of the Collembolan Orchesella cincta.</title>
        <authorList>
            <person name="Faddeeva-Vakhrusheva A."/>
            <person name="Derks M.F."/>
            <person name="Anvar S.Y."/>
            <person name="Agamennone V."/>
            <person name="Suring W."/>
            <person name="Smit S."/>
            <person name="van Straalen N.M."/>
            <person name="Roelofs D."/>
        </authorList>
    </citation>
    <scope>NUCLEOTIDE SEQUENCE [LARGE SCALE GENOMIC DNA]</scope>
    <source>
        <tissue evidence="2">Mixed pool</tissue>
    </source>
</reference>
<evidence type="ECO:0000313" key="3">
    <source>
        <dbReference type="Proteomes" id="UP000094527"/>
    </source>
</evidence>
<dbReference type="EMBL" id="LJIJ01000353">
    <property type="protein sequence ID" value="ODM98452.1"/>
    <property type="molecule type" value="Genomic_DNA"/>
</dbReference>
<dbReference type="InterPro" id="IPR035992">
    <property type="entry name" value="Ricin_B-like_lectins"/>
</dbReference>
<dbReference type="Proteomes" id="UP000094527">
    <property type="component" value="Unassembled WGS sequence"/>
</dbReference>
<organism evidence="2 3">
    <name type="scientific">Orchesella cincta</name>
    <name type="common">Springtail</name>
    <name type="synonym">Podura cincta</name>
    <dbReference type="NCBI Taxonomy" id="48709"/>
    <lineage>
        <taxon>Eukaryota</taxon>
        <taxon>Metazoa</taxon>
        <taxon>Ecdysozoa</taxon>
        <taxon>Arthropoda</taxon>
        <taxon>Hexapoda</taxon>
        <taxon>Collembola</taxon>
        <taxon>Entomobryomorpha</taxon>
        <taxon>Entomobryoidea</taxon>
        <taxon>Orchesellidae</taxon>
        <taxon>Orchesellinae</taxon>
        <taxon>Orchesella</taxon>
    </lineage>
</organism>
<comment type="caution">
    <text evidence="2">The sequence shown here is derived from an EMBL/GenBank/DDBJ whole genome shotgun (WGS) entry which is preliminary data.</text>
</comment>